<name>A0A840D2S0_9BACE</name>
<sequence length="56" mass="6432">MKEITISSDEISALESMKIYISNEIINAEVEENSEKEKIFMKMESALDSIVKKYNS</sequence>
<accession>A0A840D2S0</accession>
<proteinExistence type="predicted"/>
<gene>
    <name evidence="1" type="ORF">GGR06_001640</name>
</gene>
<organism evidence="1 2">
    <name type="scientific">Bacteroides reticulotermitis</name>
    <dbReference type="NCBI Taxonomy" id="1133319"/>
    <lineage>
        <taxon>Bacteria</taxon>
        <taxon>Pseudomonadati</taxon>
        <taxon>Bacteroidota</taxon>
        <taxon>Bacteroidia</taxon>
        <taxon>Bacteroidales</taxon>
        <taxon>Bacteroidaceae</taxon>
        <taxon>Bacteroides</taxon>
    </lineage>
</organism>
<evidence type="ECO:0000313" key="1">
    <source>
        <dbReference type="EMBL" id="MBB4043854.1"/>
    </source>
</evidence>
<dbReference type="AlphaFoldDB" id="A0A840D2S0"/>
<keyword evidence="2" id="KW-1185">Reference proteome</keyword>
<dbReference type="EMBL" id="JACIER010000005">
    <property type="protein sequence ID" value="MBB4043854.1"/>
    <property type="molecule type" value="Genomic_DNA"/>
</dbReference>
<reference evidence="1" key="1">
    <citation type="submission" date="2020-08" db="EMBL/GenBank/DDBJ databases">
        <title>Genomic Encyclopedia of Type Strains, Phase IV (KMG-IV): sequencing the most valuable type-strain genomes for metagenomic binning, comparative biology and taxonomic classification.</title>
        <authorList>
            <person name="Goeker M."/>
        </authorList>
    </citation>
    <scope>NUCLEOTIDE SEQUENCE [LARGE SCALE GENOMIC DNA]</scope>
    <source>
        <strain evidence="1">DSM 105720</strain>
    </source>
</reference>
<dbReference type="RefSeq" id="WP_158332189.1">
    <property type="nucleotide sequence ID" value="NZ_JACIER010000005.1"/>
</dbReference>
<dbReference type="Proteomes" id="UP000560658">
    <property type="component" value="Unassembled WGS sequence"/>
</dbReference>
<evidence type="ECO:0000313" key="2">
    <source>
        <dbReference type="Proteomes" id="UP000560658"/>
    </source>
</evidence>
<comment type="caution">
    <text evidence="1">The sequence shown here is derived from an EMBL/GenBank/DDBJ whole genome shotgun (WGS) entry which is preliminary data.</text>
</comment>
<protein>
    <submittedName>
        <fullName evidence="1">Uncharacterized protein</fullName>
    </submittedName>
</protein>